<dbReference type="EMBL" id="MT142192">
    <property type="protein sequence ID" value="QJA75903.1"/>
    <property type="molecule type" value="Genomic_DNA"/>
</dbReference>
<name>A0A6M3K0N6_9ZZZZ</name>
<accession>A0A6M3K0N6</accession>
<reference evidence="1" key="1">
    <citation type="submission" date="2020-03" db="EMBL/GenBank/DDBJ databases">
        <title>The deep terrestrial virosphere.</title>
        <authorList>
            <person name="Holmfeldt K."/>
            <person name="Nilsson E."/>
            <person name="Simone D."/>
            <person name="Lopez-Fernandez M."/>
            <person name="Wu X."/>
            <person name="de Brujin I."/>
            <person name="Lundin D."/>
            <person name="Andersson A."/>
            <person name="Bertilsson S."/>
            <person name="Dopson M."/>
        </authorList>
    </citation>
    <scope>NUCLEOTIDE SEQUENCE</scope>
    <source>
        <strain evidence="1">MM415A01657</strain>
    </source>
</reference>
<organism evidence="1">
    <name type="scientific">viral metagenome</name>
    <dbReference type="NCBI Taxonomy" id="1070528"/>
    <lineage>
        <taxon>unclassified sequences</taxon>
        <taxon>metagenomes</taxon>
        <taxon>organismal metagenomes</taxon>
    </lineage>
</organism>
<sequence length="189" mass="21472">MKCRLIPEPFPWTVGPVRTPGLHLSEIIQGIVTDLTGQKHGDTDDPRLQFEKGFLWENLLSLAFAEQAAVRPGEVELDGIICSPDGVDFEPGGEMVLEEYKCTMMSCSKNPPADVLKWMIQVKGYCYVLGTTRAKMRILYLAGSWNPPVPEYRVYEFEFTPGELKENWVMVRNYADRIRRQERGNVGGE</sequence>
<protein>
    <recommendedName>
        <fullName evidence="2">YqaJ viral recombinase domain-containing protein</fullName>
    </recommendedName>
</protein>
<evidence type="ECO:0008006" key="2">
    <source>
        <dbReference type="Google" id="ProtNLM"/>
    </source>
</evidence>
<gene>
    <name evidence="1" type="ORF">MM415A01657_0006</name>
</gene>
<dbReference type="AlphaFoldDB" id="A0A6M3K0N6"/>
<proteinExistence type="predicted"/>
<evidence type="ECO:0000313" key="1">
    <source>
        <dbReference type="EMBL" id="QJA75903.1"/>
    </source>
</evidence>